<comment type="pathway">
    <text evidence="1">Protein modification; peptidyl-diphthamide biosynthesis.</text>
</comment>
<dbReference type="GO" id="GO:0005524">
    <property type="term" value="F:ATP binding"/>
    <property type="evidence" value="ECO:0007669"/>
    <property type="project" value="UniProtKB-KW"/>
</dbReference>
<accession>A0AAW0H054</accession>
<evidence type="ECO:0000256" key="5">
    <source>
        <dbReference type="ARBA" id="ARBA00022741"/>
    </source>
</evidence>
<keyword evidence="5" id="KW-0547">Nucleotide-binding</keyword>
<evidence type="ECO:0000256" key="7">
    <source>
        <dbReference type="ARBA" id="ARBA00029814"/>
    </source>
</evidence>
<dbReference type="Gene3D" id="3.30.1330.40">
    <property type="entry name" value="RutC-like"/>
    <property type="match status" value="2"/>
</dbReference>
<proteinExistence type="predicted"/>
<evidence type="ECO:0000256" key="6">
    <source>
        <dbReference type="ARBA" id="ARBA00022840"/>
    </source>
</evidence>
<name>A0AAW0H054_9APHY</name>
<dbReference type="Proteomes" id="UP001385951">
    <property type="component" value="Unassembled WGS sequence"/>
</dbReference>
<dbReference type="InterPro" id="IPR002761">
    <property type="entry name" value="Diphthami_syn_dom"/>
</dbReference>
<dbReference type="EMBL" id="JASBNA010000001">
    <property type="protein sequence ID" value="KAK7695941.1"/>
    <property type="molecule type" value="Genomic_DNA"/>
</dbReference>
<dbReference type="GO" id="GO:0017178">
    <property type="term" value="F:diphthine-ammonia ligase activity"/>
    <property type="evidence" value="ECO:0007669"/>
    <property type="project" value="UniProtKB-EC"/>
</dbReference>
<dbReference type="NCBIfam" id="TIGR00290">
    <property type="entry name" value="MJ0570_dom"/>
    <property type="match status" value="1"/>
</dbReference>
<dbReference type="InterPro" id="IPR006175">
    <property type="entry name" value="YjgF/YER057c/UK114"/>
</dbReference>
<comment type="caution">
    <text evidence="11">The sequence shown here is derived from an EMBL/GenBank/DDBJ whole genome shotgun (WGS) entry which is preliminary data.</text>
</comment>
<evidence type="ECO:0000313" key="12">
    <source>
        <dbReference type="Proteomes" id="UP001385951"/>
    </source>
</evidence>
<dbReference type="AlphaFoldDB" id="A0AAW0H054"/>
<dbReference type="CDD" id="cd01994">
    <property type="entry name" value="AANH_PF0828-like"/>
    <property type="match status" value="1"/>
</dbReference>
<dbReference type="EC" id="6.3.1.14" evidence="2"/>
<dbReference type="PANTHER" id="PTHR12196">
    <property type="entry name" value="DOMAIN OF UNKNOWN FUNCTION 71 DUF71 -CONTAINING PROTEIN"/>
    <property type="match status" value="1"/>
</dbReference>
<dbReference type="GO" id="GO:0017183">
    <property type="term" value="P:protein histidyl modification to diphthamide"/>
    <property type="evidence" value="ECO:0007669"/>
    <property type="project" value="TreeGrafter"/>
</dbReference>
<dbReference type="SUPFAM" id="SSF52402">
    <property type="entry name" value="Adenine nucleotide alpha hydrolases-like"/>
    <property type="match status" value="1"/>
</dbReference>
<dbReference type="InterPro" id="IPR035959">
    <property type="entry name" value="RutC-like_sf"/>
</dbReference>
<evidence type="ECO:0000256" key="2">
    <source>
        <dbReference type="ARBA" id="ARBA00012089"/>
    </source>
</evidence>
<evidence type="ECO:0000259" key="10">
    <source>
        <dbReference type="Pfam" id="PF01902"/>
    </source>
</evidence>
<reference evidence="11 12" key="1">
    <citation type="submission" date="2022-09" db="EMBL/GenBank/DDBJ databases">
        <authorList>
            <person name="Palmer J.M."/>
        </authorList>
    </citation>
    <scope>NUCLEOTIDE SEQUENCE [LARGE SCALE GENOMIC DNA]</scope>
    <source>
        <strain evidence="11 12">DSM 7382</strain>
    </source>
</reference>
<dbReference type="PANTHER" id="PTHR12196:SF2">
    <property type="entry name" value="DIPHTHINE--AMMONIA LIGASE"/>
    <property type="match status" value="1"/>
</dbReference>
<dbReference type="InterPro" id="IPR030662">
    <property type="entry name" value="DPH6/MJ0570"/>
</dbReference>
<comment type="catalytic activity">
    <reaction evidence="9">
        <text>diphthine-[translation elongation factor 2] + NH4(+) + ATP = diphthamide-[translation elongation factor 2] + AMP + diphosphate + H(+)</text>
        <dbReference type="Rhea" id="RHEA:19753"/>
        <dbReference type="Rhea" id="RHEA-COMP:10172"/>
        <dbReference type="Rhea" id="RHEA-COMP:10174"/>
        <dbReference type="ChEBI" id="CHEBI:15378"/>
        <dbReference type="ChEBI" id="CHEBI:16692"/>
        <dbReference type="ChEBI" id="CHEBI:28938"/>
        <dbReference type="ChEBI" id="CHEBI:30616"/>
        <dbReference type="ChEBI" id="CHEBI:33019"/>
        <dbReference type="ChEBI" id="CHEBI:82696"/>
        <dbReference type="ChEBI" id="CHEBI:456215"/>
        <dbReference type="EC" id="6.3.1.14"/>
    </reaction>
</comment>
<evidence type="ECO:0000256" key="1">
    <source>
        <dbReference type="ARBA" id="ARBA00005156"/>
    </source>
</evidence>
<dbReference type="Pfam" id="PF01902">
    <property type="entry name" value="Diphthami_syn_2"/>
    <property type="match status" value="1"/>
</dbReference>
<sequence length="671" mass="74436">MKYVALLSGGKDSCYNLLHCSRNGHELVAAASLRPEQGKDEIDSYMYQTVGQDAIQFVAEALDVPLYRRTIKGTAVNMGAEYGARQASKNIGISGDETEDLYELLHTVKASHPDIQAVSVGAILSNYQRIRVEHVCRRLALTPLCYLWQRDQRQLLSEMIEAGLEAILIKVAGMGLTTKHLGKTLAQMQPTLLKLNDMYDLHPCGEGGEYETLTLDCPLFKKRISLENVETVIHSDHAFATVAYLRVKSATLVSKNEPSSGEPPVPDMLEDSTLQLQQDVERFTTPTPIKIRDVILSHKIPYLTACSAKAGRWVTVSNVQRSLTAETVEISVSDEVQQCFQIIQDLLAQHNLDFSHIANVNIFLSSMDLFSAVNEKYMTFFGSGPPARACVAVDLPSPIRVRIECVAYAEESERDRQILHVQGLSYWAPANIGPYSQAVVINEQTIFMSGQIGLIPRNLTLPSPPSLATETALASQHVERVTRALCDTGKWKPHSQLTLYWLQNAADIPAVRHASATLKDAKSPTLFVVVASLPKGSLVEKQVLLHTGRFEVLDEDGDKELKVLAPKVETGYFTDDKFFASWEVSRFSIKALSSTLLCFRGPLDKGALDTYLPGLLDGPVISIRLFYVKTESLPPILTQIDEKLPITTIPCRQISTRSSDNWDYAMCIIRE</sequence>
<protein>
    <recommendedName>
        <fullName evidence="3">Diphthine--ammonia ligase</fullName>
        <ecNumber evidence="2">6.3.1.14</ecNumber>
    </recommendedName>
    <alternativeName>
        <fullName evidence="7">Diphthamide synthase</fullName>
    </alternativeName>
    <alternativeName>
        <fullName evidence="8">Diphthamide synthetase</fullName>
    </alternativeName>
</protein>
<dbReference type="FunFam" id="3.90.1490.10:FF:000001">
    <property type="entry name" value="Diphthine--ammonia ligase"/>
    <property type="match status" value="1"/>
</dbReference>
<keyword evidence="6" id="KW-0067">ATP-binding</keyword>
<evidence type="ECO:0000256" key="3">
    <source>
        <dbReference type="ARBA" id="ARBA00018426"/>
    </source>
</evidence>
<evidence type="ECO:0000256" key="9">
    <source>
        <dbReference type="ARBA" id="ARBA00048108"/>
    </source>
</evidence>
<evidence type="ECO:0000256" key="4">
    <source>
        <dbReference type="ARBA" id="ARBA00022598"/>
    </source>
</evidence>
<evidence type="ECO:0000256" key="8">
    <source>
        <dbReference type="ARBA" id="ARBA00031552"/>
    </source>
</evidence>
<dbReference type="CDD" id="cd06155">
    <property type="entry name" value="eu_AANH_C_1"/>
    <property type="match status" value="1"/>
</dbReference>
<dbReference type="SUPFAM" id="SSF55298">
    <property type="entry name" value="YjgF-like"/>
    <property type="match status" value="2"/>
</dbReference>
<dbReference type="InterPro" id="IPR014729">
    <property type="entry name" value="Rossmann-like_a/b/a_fold"/>
</dbReference>
<dbReference type="Gene3D" id="3.90.1490.10">
    <property type="entry name" value="putative n-type atp pyrophosphatase, domain 2"/>
    <property type="match status" value="1"/>
</dbReference>
<evidence type="ECO:0000313" key="11">
    <source>
        <dbReference type="EMBL" id="KAK7695941.1"/>
    </source>
</evidence>
<dbReference type="Gene3D" id="3.40.50.620">
    <property type="entry name" value="HUPs"/>
    <property type="match status" value="1"/>
</dbReference>
<keyword evidence="4" id="KW-0436">Ligase</keyword>
<feature type="domain" description="Diphthamide synthase" evidence="10">
    <location>
        <begin position="1"/>
        <end position="243"/>
    </location>
</feature>
<organism evidence="11 12">
    <name type="scientific">Cerrena zonata</name>
    <dbReference type="NCBI Taxonomy" id="2478898"/>
    <lineage>
        <taxon>Eukaryota</taxon>
        <taxon>Fungi</taxon>
        <taxon>Dikarya</taxon>
        <taxon>Basidiomycota</taxon>
        <taxon>Agaricomycotina</taxon>
        <taxon>Agaricomycetes</taxon>
        <taxon>Polyporales</taxon>
        <taxon>Cerrenaceae</taxon>
        <taxon>Cerrena</taxon>
    </lineage>
</organism>
<dbReference type="FunFam" id="3.40.50.620:FF:000145">
    <property type="entry name" value="ATP-binding domain containing protein"/>
    <property type="match status" value="1"/>
</dbReference>
<dbReference type="Pfam" id="PF01042">
    <property type="entry name" value="Ribonuc_L-PSP"/>
    <property type="match status" value="1"/>
</dbReference>
<keyword evidence="12" id="KW-1185">Reference proteome</keyword>
<gene>
    <name evidence="11" type="ORF">QCA50_000580</name>
</gene>